<dbReference type="InterPro" id="IPR002716">
    <property type="entry name" value="PIN_dom"/>
</dbReference>
<keyword evidence="6" id="KW-0460">Magnesium</keyword>
<protein>
    <submittedName>
        <fullName evidence="9">Type II toxin-antitoxin system VapC family toxin</fullName>
    </submittedName>
</protein>
<feature type="domain" description="PIN" evidence="8">
    <location>
        <begin position="10"/>
        <end position="124"/>
    </location>
</feature>
<proteinExistence type="inferred from homology"/>
<comment type="similarity">
    <text evidence="7">Belongs to the PINc/VapC protein family.</text>
</comment>
<comment type="caution">
    <text evidence="9">The sequence shown here is derived from an EMBL/GenBank/DDBJ whole genome shotgun (WGS) entry which is preliminary data.</text>
</comment>
<sequence>MMKTGNDPCLLDTNIGIDLLKGQRSVADGISNSKTVYLPVFALGELYLGECSGRKAFHYDQIKTFLKIAMVLNAGERTALIYSRLKAYLKIKGTPIPENDIWIAAIAQEHNLPLVTRDIHFKYLPDLKILSW</sequence>
<dbReference type="Pfam" id="PF01850">
    <property type="entry name" value="PIN"/>
    <property type="match status" value="1"/>
</dbReference>
<dbReference type="PANTHER" id="PTHR33653">
    <property type="entry name" value="RIBONUCLEASE VAPC2"/>
    <property type="match status" value="1"/>
</dbReference>
<evidence type="ECO:0000256" key="2">
    <source>
        <dbReference type="ARBA" id="ARBA00022649"/>
    </source>
</evidence>
<name>A0ABX0H5I7_9BACT</name>
<evidence type="ECO:0000259" key="8">
    <source>
        <dbReference type="Pfam" id="PF01850"/>
    </source>
</evidence>
<dbReference type="EMBL" id="JAANYN010000002">
    <property type="protein sequence ID" value="NHE56123.1"/>
    <property type="molecule type" value="Genomic_DNA"/>
</dbReference>
<dbReference type="InterPro" id="IPR029060">
    <property type="entry name" value="PIN-like_dom_sf"/>
</dbReference>
<dbReference type="PANTHER" id="PTHR33653:SF1">
    <property type="entry name" value="RIBONUCLEASE VAPC2"/>
    <property type="match status" value="1"/>
</dbReference>
<evidence type="ECO:0000256" key="1">
    <source>
        <dbReference type="ARBA" id="ARBA00001946"/>
    </source>
</evidence>
<comment type="cofactor">
    <cofactor evidence="1">
        <name>Mg(2+)</name>
        <dbReference type="ChEBI" id="CHEBI:18420"/>
    </cofactor>
</comment>
<organism evidence="9 10">
    <name type="scientific">Cyclobacterium plantarum</name>
    <dbReference type="NCBI Taxonomy" id="2716263"/>
    <lineage>
        <taxon>Bacteria</taxon>
        <taxon>Pseudomonadati</taxon>
        <taxon>Bacteroidota</taxon>
        <taxon>Cytophagia</taxon>
        <taxon>Cytophagales</taxon>
        <taxon>Cyclobacteriaceae</taxon>
        <taxon>Cyclobacterium</taxon>
    </lineage>
</organism>
<keyword evidence="5" id="KW-0378">Hydrolase</keyword>
<keyword evidence="3" id="KW-0540">Nuclease</keyword>
<dbReference type="InterPro" id="IPR050556">
    <property type="entry name" value="Type_II_TA_system_RNase"/>
</dbReference>
<dbReference type="Gene3D" id="3.40.50.1010">
    <property type="entry name" value="5'-nuclease"/>
    <property type="match status" value="1"/>
</dbReference>
<evidence type="ECO:0000256" key="5">
    <source>
        <dbReference type="ARBA" id="ARBA00022801"/>
    </source>
</evidence>
<evidence type="ECO:0000256" key="7">
    <source>
        <dbReference type="ARBA" id="ARBA00038093"/>
    </source>
</evidence>
<dbReference type="Proteomes" id="UP000649799">
    <property type="component" value="Unassembled WGS sequence"/>
</dbReference>
<gene>
    <name evidence="9" type="ORF">G9Q97_04765</name>
</gene>
<evidence type="ECO:0000256" key="4">
    <source>
        <dbReference type="ARBA" id="ARBA00022723"/>
    </source>
</evidence>
<evidence type="ECO:0000256" key="3">
    <source>
        <dbReference type="ARBA" id="ARBA00022722"/>
    </source>
</evidence>
<evidence type="ECO:0000313" key="10">
    <source>
        <dbReference type="Proteomes" id="UP000649799"/>
    </source>
</evidence>
<keyword evidence="4" id="KW-0479">Metal-binding</keyword>
<dbReference type="RefSeq" id="WP_166143692.1">
    <property type="nucleotide sequence ID" value="NZ_JAANYN010000002.1"/>
</dbReference>
<accession>A0ABX0H5I7</accession>
<evidence type="ECO:0000256" key="6">
    <source>
        <dbReference type="ARBA" id="ARBA00022842"/>
    </source>
</evidence>
<reference evidence="9 10" key="1">
    <citation type="submission" date="2020-03" db="EMBL/GenBank/DDBJ databases">
        <title>Cyclobacterium plantarum sp. nov., a marine bacterium isolated from a coastal-marine wetland.</title>
        <authorList>
            <person name="Sanchez-Porro C."/>
            <person name="Ventosa A."/>
            <person name="Amoozegar M."/>
        </authorList>
    </citation>
    <scope>NUCLEOTIDE SEQUENCE [LARGE SCALE GENOMIC DNA]</scope>
    <source>
        <strain evidence="9 10">GBPx2</strain>
    </source>
</reference>
<keyword evidence="2" id="KW-1277">Toxin-antitoxin system</keyword>
<dbReference type="SUPFAM" id="SSF88723">
    <property type="entry name" value="PIN domain-like"/>
    <property type="match status" value="1"/>
</dbReference>
<keyword evidence="10" id="KW-1185">Reference proteome</keyword>
<dbReference type="CDD" id="cd18753">
    <property type="entry name" value="PIN_VapC4-5_FitB-like"/>
    <property type="match status" value="1"/>
</dbReference>
<evidence type="ECO:0000313" key="9">
    <source>
        <dbReference type="EMBL" id="NHE56123.1"/>
    </source>
</evidence>